<dbReference type="GO" id="GO:0030313">
    <property type="term" value="C:cell envelope"/>
    <property type="evidence" value="ECO:0007669"/>
    <property type="project" value="UniProtKB-SubCell"/>
</dbReference>
<dbReference type="PANTHER" id="PTHR30290">
    <property type="entry name" value="PERIPLASMIC BINDING COMPONENT OF ABC TRANSPORTER"/>
    <property type="match status" value="1"/>
</dbReference>
<evidence type="ECO:0000256" key="1">
    <source>
        <dbReference type="ARBA" id="ARBA00004196"/>
    </source>
</evidence>
<evidence type="ECO:0000313" key="8">
    <source>
        <dbReference type="Proteomes" id="UP000540685"/>
    </source>
</evidence>
<organism evidence="7 8">
    <name type="scientific">Streptosporangium becharense</name>
    <dbReference type="NCBI Taxonomy" id="1816182"/>
    <lineage>
        <taxon>Bacteria</taxon>
        <taxon>Bacillati</taxon>
        <taxon>Actinomycetota</taxon>
        <taxon>Actinomycetes</taxon>
        <taxon>Streptosporangiales</taxon>
        <taxon>Streptosporangiaceae</taxon>
        <taxon>Streptosporangium</taxon>
    </lineage>
</organism>
<feature type="signal peptide" evidence="5">
    <location>
        <begin position="1"/>
        <end position="18"/>
    </location>
</feature>
<dbReference type="SUPFAM" id="SSF53850">
    <property type="entry name" value="Periplasmic binding protein-like II"/>
    <property type="match status" value="1"/>
</dbReference>
<comment type="subcellular location">
    <subcellularLocation>
        <location evidence="1">Cell envelope</location>
    </subcellularLocation>
</comment>
<dbReference type="RefSeq" id="WP_184540380.1">
    <property type="nucleotide sequence ID" value="NZ_JACHMP010000001.1"/>
</dbReference>
<dbReference type="Proteomes" id="UP000540685">
    <property type="component" value="Unassembled WGS sequence"/>
</dbReference>
<dbReference type="Pfam" id="PF00496">
    <property type="entry name" value="SBP_bac_5"/>
    <property type="match status" value="1"/>
</dbReference>
<dbReference type="InterPro" id="IPR039424">
    <property type="entry name" value="SBP_5"/>
</dbReference>
<protein>
    <submittedName>
        <fullName evidence="7">Peptide/nickel transport system substrate-binding protein</fullName>
    </submittedName>
</protein>
<evidence type="ECO:0000256" key="4">
    <source>
        <dbReference type="ARBA" id="ARBA00022729"/>
    </source>
</evidence>
<name>A0A7W9IND3_9ACTN</name>
<sequence length="539" mass="56158">MRPRKSLLLLACAGTFAAATGCGGSGPDGAGAGAKESGPVVSGGTFHYAIAGDPGDLDPARTVTDNAYRIFAFAYDSLLDSSPDGKVVSNLATSWEITPTVAKFTLRKDVTCSDGSPVTATTIAQNLNALKDPKMQSPRLPIAMSTGDYTVTADDARATVTVRFKAPVSFLSYTIQALPIVCGEGLRDRSLLSRGTSGTGPYVLKEAVSGDHYTLTRRKDYRWGPDGATNDEPGQPETVVIKVVPNPTTIANLLLAGELSGARVNSADAKRLEQRGLAEQKHASGLTQMLFNHAKGRPAADPAVRRALTMAVDRGQLAKIVSGPDGRVGQSVVPEASTPCPVPGVNAAIPAFDAAAAAAALDAAGWAKGADGVREKDGTRLQLNVISNSDFGPTFVSATELVAKAWRELGADVKIAGGNAQVTIQALASGNWDVVPLLGISVAVPSQFVPLVSGPVPPQGINYGAVDNPDYLKLVGEAVTTADQQAACENWNAAEAALFKAADVVPMVALYERWWAAKTATFETTAFDIIPTSIRMRQG</sequence>
<gene>
    <name evidence="7" type="ORF">F4562_006375</name>
</gene>
<dbReference type="GO" id="GO:0042597">
    <property type="term" value="C:periplasmic space"/>
    <property type="evidence" value="ECO:0007669"/>
    <property type="project" value="UniProtKB-ARBA"/>
</dbReference>
<dbReference type="PANTHER" id="PTHR30290:SF10">
    <property type="entry name" value="PERIPLASMIC OLIGOPEPTIDE-BINDING PROTEIN-RELATED"/>
    <property type="match status" value="1"/>
</dbReference>
<evidence type="ECO:0000256" key="2">
    <source>
        <dbReference type="ARBA" id="ARBA00005695"/>
    </source>
</evidence>
<dbReference type="InterPro" id="IPR030678">
    <property type="entry name" value="Peptide/Ni-bd"/>
</dbReference>
<keyword evidence="4 5" id="KW-0732">Signal</keyword>
<proteinExistence type="inferred from homology"/>
<reference evidence="7 8" key="1">
    <citation type="submission" date="2020-08" db="EMBL/GenBank/DDBJ databases">
        <title>Sequencing the genomes of 1000 actinobacteria strains.</title>
        <authorList>
            <person name="Klenk H.-P."/>
        </authorList>
    </citation>
    <scope>NUCLEOTIDE SEQUENCE [LARGE SCALE GENOMIC DNA]</scope>
    <source>
        <strain evidence="7 8">DSM 46887</strain>
    </source>
</reference>
<comment type="similarity">
    <text evidence="2">Belongs to the bacterial solute-binding protein 5 family.</text>
</comment>
<dbReference type="AlphaFoldDB" id="A0A7W9IND3"/>
<dbReference type="InterPro" id="IPR000914">
    <property type="entry name" value="SBP_5_dom"/>
</dbReference>
<dbReference type="Gene3D" id="3.10.105.10">
    <property type="entry name" value="Dipeptide-binding Protein, Domain 3"/>
    <property type="match status" value="1"/>
</dbReference>
<dbReference type="PROSITE" id="PS51257">
    <property type="entry name" value="PROKAR_LIPOPROTEIN"/>
    <property type="match status" value="1"/>
</dbReference>
<keyword evidence="3" id="KW-0813">Transport</keyword>
<dbReference type="PIRSF" id="PIRSF002741">
    <property type="entry name" value="MppA"/>
    <property type="match status" value="1"/>
</dbReference>
<feature type="chain" id="PRO_5031205035" evidence="5">
    <location>
        <begin position="19"/>
        <end position="539"/>
    </location>
</feature>
<evidence type="ECO:0000313" key="7">
    <source>
        <dbReference type="EMBL" id="MBB5823313.1"/>
    </source>
</evidence>
<dbReference type="GO" id="GO:1904680">
    <property type="term" value="F:peptide transmembrane transporter activity"/>
    <property type="evidence" value="ECO:0007669"/>
    <property type="project" value="TreeGrafter"/>
</dbReference>
<evidence type="ECO:0000259" key="6">
    <source>
        <dbReference type="Pfam" id="PF00496"/>
    </source>
</evidence>
<evidence type="ECO:0000256" key="3">
    <source>
        <dbReference type="ARBA" id="ARBA00022448"/>
    </source>
</evidence>
<accession>A0A7W9IND3</accession>
<keyword evidence="8" id="KW-1185">Reference proteome</keyword>
<evidence type="ECO:0000256" key="5">
    <source>
        <dbReference type="SAM" id="SignalP"/>
    </source>
</evidence>
<comment type="caution">
    <text evidence="7">The sequence shown here is derived from an EMBL/GenBank/DDBJ whole genome shotgun (WGS) entry which is preliminary data.</text>
</comment>
<dbReference type="EMBL" id="JACHMP010000001">
    <property type="protein sequence ID" value="MBB5823313.1"/>
    <property type="molecule type" value="Genomic_DNA"/>
</dbReference>
<dbReference type="Gene3D" id="3.40.190.10">
    <property type="entry name" value="Periplasmic binding protein-like II"/>
    <property type="match status" value="1"/>
</dbReference>
<feature type="domain" description="Solute-binding protein family 5" evidence="6">
    <location>
        <begin position="86"/>
        <end position="436"/>
    </location>
</feature>
<dbReference type="GO" id="GO:0015833">
    <property type="term" value="P:peptide transport"/>
    <property type="evidence" value="ECO:0007669"/>
    <property type="project" value="TreeGrafter"/>
</dbReference>
<dbReference type="GO" id="GO:0043190">
    <property type="term" value="C:ATP-binding cassette (ABC) transporter complex"/>
    <property type="evidence" value="ECO:0007669"/>
    <property type="project" value="InterPro"/>
</dbReference>
<dbReference type="CDD" id="cd00995">
    <property type="entry name" value="PBP2_NikA_DppA_OppA_like"/>
    <property type="match status" value="1"/>
</dbReference>